<comment type="subcellular location">
    <subcellularLocation>
        <location evidence="1">Cell membrane</location>
        <topology evidence="1">Multi-pass membrane protein</topology>
    </subcellularLocation>
</comment>
<evidence type="ECO:0000256" key="3">
    <source>
        <dbReference type="ARBA" id="ARBA00022475"/>
    </source>
</evidence>
<dbReference type="Gene3D" id="1.20.1250.20">
    <property type="entry name" value="MFS general substrate transporter like domains"/>
    <property type="match status" value="1"/>
</dbReference>
<sequence>MPVPELVRPAPPPTRPGLALPRPAAFACTGVLLGLFLVGSTTPSPMYALYQQRWHFSAIVLTEVFAVYAVAILAALLLFGSLSDHVGRRPVLLAAVVVEIVAMAALGFAPNVGWLFAGRVLQGLATGVATSAISGALLDFQPPGSNRGPLVNGVASGVGMAVGSVLAGALVQYAPGPTLTSYLVLIAAFALSLLGVLAMPEPVPHRRPLRDALRPQRPTVPAGRGRTFALLATTMLASWTVGGMFMSLGPSVAKGLVADAPYVVGGLTVAALAGVGGITQLVLSSWSGRRAVRVAAPLMIAGLAGVAASVLVGSAAVFFAAAVVLGVGWGLMFMGGFRMLTGLATPEHRAGTSAMIYVVAYLSASVPSVALGTVSTVFGLTAATLAFAITAAAFSLVAALATLGHR</sequence>
<proteinExistence type="predicted"/>
<accession>A0ABW3FN00</accession>
<keyword evidence="4 7" id="KW-0812">Transmembrane</keyword>
<evidence type="ECO:0000256" key="2">
    <source>
        <dbReference type="ARBA" id="ARBA00022448"/>
    </source>
</evidence>
<dbReference type="RefSeq" id="WP_263250145.1">
    <property type="nucleotide sequence ID" value="NZ_BAABLT010000034.1"/>
</dbReference>
<feature type="transmembrane region" description="Helical" evidence="7">
    <location>
        <begin position="54"/>
        <end position="79"/>
    </location>
</feature>
<keyword evidence="5 7" id="KW-1133">Transmembrane helix</keyword>
<dbReference type="EMBL" id="JBHTIW010000001">
    <property type="protein sequence ID" value="MFD0918224.1"/>
    <property type="molecule type" value="Genomic_DNA"/>
</dbReference>
<reference evidence="10" key="1">
    <citation type="journal article" date="2019" name="Int. J. Syst. Evol. Microbiol.">
        <title>The Global Catalogue of Microorganisms (GCM) 10K type strain sequencing project: providing services to taxonomists for standard genome sequencing and annotation.</title>
        <authorList>
            <consortium name="The Broad Institute Genomics Platform"/>
            <consortium name="The Broad Institute Genome Sequencing Center for Infectious Disease"/>
            <person name="Wu L."/>
            <person name="Ma J."/>
        </authorList>
    </citation>
    <scope>NUCLEOTIDE SEQUENCE [LARGE SCALE GENOMIC DNA]</scope>
    <source>
        <strain evidence="10">CCUG 56401</strain>
    </source>
</reference>
<dbReference type="Pfam" id="PF07690">
    <property type="entry name" value="MFS_1"/>
    <property type="match status" value="1"/>
</dbReference>
<feature type="transmembrane region" description="Helical" evidence="7">
    <location>
        <begin position="24"/>
        <end position="42"/>
    </location>
</feature>
<dbReference type="PROSITE" id="PS50850">
    <property type="entry name" value="MFS"/>
    <property type="match status" value="1"/>
</dbReference>
<feature type="transmembrane region" description="Helical" evidence="7">
    <location>
        <begin position="179"/>
        <end position="200"/>
    </location>
</feature>
<comment type="caution">
    <text evidence="9">The sequence shown here is derived from an EMBL/GenBank/DDBJ whole genome shotgun (WGS) entry which is preliminary data.</text>
</comment>
<dbReference type="InterPro" id="IPR011701">
    <property type="entry name" value="MFS"/>
</dbReference>
<evidence type="ECO:0000259" key="8">
    <source>
        <dbReference type="PROSITE" id="PS50850"/>
    </source>
</evidence>
<dbReference type="PANTHER" id="PTHR23517:SF3">
    <property type="entry name" value="INTEGRAL MEMBRANE TRANSPORT PROTEIN"/>
    <property type="match status" value="1"/>
</dbReference>
<evidence type="ECO:0000313" key="9">
    <source>
        <dbReference type="EMBL" id="MFD0918224.1"/>
    </source>
</evidence>
<feature type="transmembrane region" description="Helical" evidence="7">
    <location>
        <begin position="352"/>
        <end position="371"/>
    </location>
</feature>
<feature type="domain" description="Major facilitator superfamily (MFS) profile" evidence="8">
    <location>
        <begin position="23"/>
        <end position="406"/>
    </location>
</feature>
<gene>
    <name evidence="9" type="ORF">ACFQ16_00565</name>
</gene>
<dbReference type="Proteomes" id="UP001597018">
    <property type="component" value="Unassembled WGS sequence"/>
</dbReference>
<feature type="transmembrane region" description="Helical" evidence="7">
    <location>
        <begin position="260"/>
        <end position="282"/>
    </location>
</feature>
<evidence type="ECO:0000256" key="7">
    <source>
        <dbReference type="SAM" id="Phobius"/>
    </source>
</evidence>
<evidence type="ECO:0000256" key="1">
    <source>
        <dbReference type="ARBA" id="ARBA00004651"/>
    </source>
</evidence>
<evidence type="ECO:0000256" key="4">
    <source>
        <dbReference type="ARBA" id="ARBA00022692"/>
    </source>
</evidence>
<feature type="transmembrane region" description="Helical" evidence="7">
    <location>
        <begin position="91"/>
        <end position="110"/>
    </location>
</feature>
<keyword evidence="3" id="KW-1003">Cell membrane</keyword>
<evidence type="ECO:0000256" key="6">
    <source>
        <dbReference type="ARBA" id="ARBA00023136"/>
    </source>
</evidence>
<feature type="transmembrane region" description="Helical" evidence="7">
    <location>
        <begin position="227"/>
        <end position="248"/>
    </location>
</feature>
<feature type="transmembrane region" description="Helical" evidence="7">
    <location>
        <begin position="318"/>
        <end position="340"/>
    </location>
</feature>
<feature type="transmembrane region" description="Helical" evidence="7">
    <location>
        <begin position="150"/>
        <end position="173"/>
    </location>
</feature>
<keyword evidence="2" id="KW-0813">Transport</keyword>
<dbReference type="SUPFAM" id="SSF103473">
    <property type="entry name" value="MFS general substrate transporter"/>
    <property type="match status" value="1"/>
</dbReference>
<organism evidence="9 10">
    <name type="scientific">Saccharopolyspora rosea</name>
    <dbReference type="NCBI Taxonomy" id="524884"/>
    <lineage>
        <taxon>Bacteria</taxon>
        <taxon>Bacillati</taxon>
        <taxon>Actinomycetota</taxon>
        <taxon>Actinomycetes</taxon>
        <taxon>Pseudonocardiales</taxon>
        <taxon>Pseudonocardiaceae</taxon>
        <taxon>Saccharopolyspora</taxon>
    </lineage>
</organism>
<dbReference type="InterPro" id="IPR020846">
    <property type="entry name" value="MFS_dom"/>
</dbReference>
<keyword evidence="10" id="KW-1185">Reference proteome</keyword>
<feature type="transmembrane region" description="Helical" evidence="7">
    <location>
        <begin position="294"/>
        <end position="312"/>
    </location>
</feature>
<evidence type="ECO:0000256" key="5">
    <source>
        <dbReference type="ARBA" id="ARBA00022989"/>
    </source>
</evidence>
<dbReference type="InterPro" id="IPR036259">
    <property type="entry name" value="MFS_trans_sf"/>
</dbReference>
<keyword evidence="6 7" id="KW-0472">Membrane</keyword>
<protein>
    <submittedName>
        <fullName evidence="9">MFS transporter</fullName>
    </submittedName>
</protein>
<feature type="transmembrane region" description="Helical" evidence="7">
    <location>
        <begin position="377"/>
        <end position="403"/>
    </location>
</feature>
<name>A0ABW3FN00_9PSEU</name>
<dbReference type="InterPro" id="IPR050171">
    <property type="entry name" value="MFS_Transporters"/>
</dbReference>
<dbReference type="PANTHER" id="PTHR23517">
    <property type="entry name" value="RESISTANCE PROTEIN MDTM, PUTATIVE-RELATED-RELATED"/>
    <property type="match status" value="1"/>
</dbReference>
<evidence type="ECO:0000313" key="10">
    <source>
        <dbReference type="Proteomes" id="UP001597018"/>
    </source>
</evidence>